<dbReference type="InterPro" id="IPR007272">
    <property type="entry name" value="Sulf_transp_TsuA/YedE"/>
</dbReference>
<feature type="transmembrane region" description="Helical" evidence="1">
    <location>
        <begin position="217"/>
        <end position="237"/>
    </location>
</feature>
<dbReference type="Proteomes" id="UP000481252">
    <property type="component" value="Unassembled WGS sequence"/>
</dbReference>
<keyword evidence="1" id="KW-0472">Membrane</keyword>
<feature type="transmembrane region" description="Helical" evidence="1">
    <location>
        <begin position="185"/>
        <end position="205"/>
    </location>
</feature>
<name>A0A7C9RBT8_9HYPH</name>
<feature type="transmembrane region" description="Helical" evidence="1">
    <location>
        <begin position="126"/>
        <end position="146"/>
    </location>
</feature>
<evidence type="ECO:0000256" key="1">
    <source>
        <dbReference type="SAM" id="Phobius"/>
    </source>
</evidence>
<feature type="transmembrane region" description="Helical" evidence="1">
    <location>
        <begin position="59"/>
        <end position="78"/>
    </location>
</feature>
<feature type="transmembrane region" description="Helical" evidence="1">
    <location>
        <begin position="90"/>
        <end position="114"/>
    </location>
</feature>
<evidence type="ECO:0000313" key="3">
    <source>
        <dbReference type="Proteomes" id="UP000481252"/>
    </source>
</evidence>
<evidence type="ECO:0000313" key="2">
    <source>
        <dbReference type="EMBL" id="NGN44699.1"/>
    </source>
</evidence>
<accession>A0A7C9RBT8</accession>
<dbReference type="AlphaFoldDB" id="A0A7C9RBT8"/>
<keyword evidence="1" id="KW-1133">Transmembrane helix</keyword>
<keyword evidence="1" id="KW-0812">Transmembrane</keyword>
<feature type="transmembrane region" description="Helical" evidence="1">
    <location>
        <begin position="257"/>
        <end position="277"/>
    </location>
</feature>
<keyword evidence="3" id="KW-1185">Reference proteome</keyword>
<organism evidence="2 3">
    <name type="scientific">Mesorhizobium zhangyense</name>
    <dbReference type="NCBI Taxonomy" id="1776730"/>
    <lineage>
        <taxon>Bacteria</taxon>
        <taxon>Pseudomonadati</taxon>
        <taxon>Pseudomonadota</taxon>
        <taxon>Alphaproteobacteria</taxon>
        <taxon>Hyphomicrobiales</taxon>
        <taxon>Phyllobacteriaceae</taxon>
        <taxon>Mesorhizobium</taxon>
    </lineage>
</organism>
<dbReference type="EMBL" id="JAAKZG010000018">
    <property type="protein sequence ID" value="NGN44699.1"/>
    <property type="molecule type" value="Genomic_DNA"/>
</dbReference>
<proteinExistence type="predicted"/>
<gene>
    <name evidence="2" type="ORF">G6N74_26945</name>
</gene>
<dbReference type="Pfam" id="PF04143">
    <property type="entry name" value="Sulf_transp"/>
    <property type="match status" value="1"/>
</dbReference>
<dbReference type="RefSeq" id="WP_165121074.1">
    <property type="nucleotide sequence ID" value="NZ_JAAKZG010000018.1"/>
</dbReference>
<reference evidence="2 3" key="1">
    <citation type="submission" date="2020-02" db="EMBL/GenBank/DDBJ databases">
        <title>Genome sequence of the type strain CGMCC 1.15528 of Mesorhizobium zhangyense.</title>
        <authorList>
            <person name="Gao J."/>
            <person name="Sun J."/>
        </authorList>
    </citation>
    <scope>NUCLEOTIDE SEQUENCE [LARGE SCALE GENOMIC DNA]</scope>
    <source>
        <strain evidence="2 3">CGMCC 1.15528</strain>
    </source>
</reference>
<feature type="transmembrane region" description="Helical" evidence="1">
    <location>
        <begin position="21"/>
        <end position="38"/>
    </location>
</feature>
<feature type="transmembrane region" description="Helical" evidence="1">
    <location>
        <begin position="289"/>
        <end position="311"/>
    </location>
</feature>
<feature type="transmembrane region" description="Helical" evidence="1">
    <location>
        <begin position="152"/>
        <end position="173"/>
    </location>
</feature>
<protein>
    <submittedName>
        <fullName evidence="2">YeeE/YedE family protein</fullName>
    </submittedName>
</protein>
<comment type="caution">
    <text evidence="2">The sequence shown here is derived from an EMBL/GenBank/DDBJ whole genome shotgun (WGS) entry which is preliminary data.</text>
</comment>
<sequence>MNAFSDIIPDLTFAGASGADWLGIGLIAILSFALGFALNRGSICTVIATADLVARKRPARSIALLESALWASLVYALLNISPFMSEGWRPVGYLAAGTVLFALGSYVNGACVFGSVGHFGNGEIEFALVFVGIFIVTYIEPLTKLLPVQPPLSMSLPGGILPLVGILAFLALARYAVSRGREKNFWLLSVTMAAVGLTFVLLAIFTPLFSITASIETIVSVPVAGAVTIAGMALGSITSAALREHRVLIKWPTWQGVMRHLAGGMLMGLGAILIPGGNDTLLLVGLPGAAWQAFVSYALLVAVLAALIAVFGTRARAWT</sequence>